<dbReference type="Proteomes" id="UP000001542">
    <property type="component" value="Unassembled WGS sequence"/>
</dbReference>
<reference evidence="2" key="2">
    <citation type="journal article" date="2007" name="Science">
        <title>Draft genome sequence of the sexually transmitted pathogen Trichomonas vaginalis.</title>
        <authorList>
            <person name="Carlton J.M."/>
            <person name="Hirt R.P."/>
            <person name="Silva J.C."/>
            <person name="Delcher A.L."/>
            <person name="Schatz M."/>
            <person name="Zhao Q."/>
            <person name="Wortman J.R."/>
            <person name="Bidwell S.L."/>
            <person name="Alsmark U.C.M."/>
            <person name="Besteiro S."/>
            <person name="Sicheritz-Ponten T."/>
            <person name="Noel C.J."/>
            <person name="Dacks J.B."/>
            <person name="Foster P.G."/>
            <person name="Simillion C."/>
            <person name="Van de Peer Y."/>
            <person name="Miranda-Saavedra D."/>
            <person name="Barton G.J."/>
            <person name="Westrop G.D."/>
            <person name="Mueller S."/>
            <person name="Dessi D."/>
            <person name="Fiori P.L."/>
            <person name="Ren Q."/>
            <person name="Paulsen I."/>
            <person name="Zhang H."/>
            <person name="Bastida-Corcuera F.D."/>
            <person name="Simoes-Barbosa A."/>
            <person name="Brown M.T."/>
            <person name="Hayes R.D."/>
            <person name="Mukherjee M."/>
            <person name="Okumura C.Y."/>
            <person name="Schneider R."/>
            <person name="Smith A.J."/>
            <person name="Vanacova S."/>
            <person name="Villalvazo M."/>
            <person name="Haas B.J."/>
            <person name="Pertea M."/>
            <person name="Feldblyum T.V."/>
            <person name="Utterback T.R."/>
            <person name="Shu C.L."/>
            <person name="Osoegawa K."/>
            <person name="de Jong P.J."/>
            <person name="Hrdy I."/>
            <person name="Horvathova L."/>
            <person name="Zubacova Z."/>
            <person name="Dolezal P."/>
            <person name="Malik S.B."/>
            <person name="Logsdon J.M. Jr."/>
            <person name="Henze K."/>
            <person name="Gupta A."/>
            <person name="Wang C.C."/>
            <person name="Dunne R.L."/>
            <person name="Upcroft J.A."/>
            <person name="Upcroft P."/>
            <person name="White O."/>
            <person name="Salzberg S.L."/>
            <person name="Tang P."/>
            <person name="Chiu C.-H."/>
            <person name="Lee Y.-S."/>
            <person name="Embley T.M."/>
            <person name="Coombs G.H."/>
            <person name="Mottram J.C."/>
            <person name="Tachezy J."/>
            <person name="Fraser-Liggett C.M."/>
            <person name="Johnson P.J."/>
        </authorList>
    </citation>
    <scope>NUCLEOTIDE SEQUENCE [LARGE SCALE GENOMIC DNA]</scope>
    <source>
        <strain evidence="2">G3</strain>
    </source>
</reference>
<evidence type="ECO:0000313" key="2">
    <source>
        <dbReference type="EMBL" id="EAY23588.1"/>
    </source>
</evidence>
<dbReference type="InParanoid" id="A2D771"/>
<proteinExistence type="predicted"/>
<keyword evidence="1" id="KW-0472">Membrane</keyword>
<keyword evidence="1" id="KW-0812">Transmembrane</keyword>
<accession>A2D771</accession>
<reference evidence="2" key="1">
    <citation type="submission" date="2006-10" db="EMBL/GenBank/DDBJ databases">
        <authorList>
            <person name="Amadeo P."/>
            <person name="Zhao Q."/>
            <person name="Wortman J."/>
            <person name="Fraser-Liggett C."/>
            <person name="Carlton J."/>
        </authorList>
    </citation>
    <scope>NUCLEOTIDE SEQUENCE</scope>
    <source>
        <strain evidence="2">G3</strain>
    </source>
</reference>
<sequence>MHYNLDYRPTINSLILDGNLSVILKSAVVTGIIKVPATSTLLTDDVDFSNAIIRIEVIPSVSAGSAIHKITIYKASFPLLVEVYITDLELVDPDNLQNLSIVKAGTPENCEVWMSKLILVNDQFVSGKDRIVSTPTIVNSSIHLKFNKSYDKGWATVSIVVITFLSAFIIALIISIIVLLLRRKKVVKSSIQFQTISD</sequence>
<feature type="transmembrane region" description="Helical" evidence="1">
    <location>
        <begin position="154"/>
        <end position="181"/>
    </location>
</feature>
<name>A2D771_TRIV3</name>
<keyword evidence="1" id="KW-1133">Transmembrane helix</keyword>
<dbReference type="VEuPathDB" id="TrichDB:TVAGG3_0991950"/>
<keyword evidence="3" id="KW-1185">Reference proteome</keyword>
<organism evidence="2 3">
    <name type="scientific">Trichomonas vaginalis (strain ATCC PRA-98 / G3)</name>
    <dbReference type="NCBI Taxonomy" id="412133"/>
    <lineage>
        <taxon>Eukaryota</taxon>
        <taxon>Metamonada</taxon>
        <taxon>Parabasalia</taxon>
        <taxon>Trichomonadida</taxon>
        <taxon>Trichomonadidae</taxon>
        <taxon>Trichomonas</taxon>
    </lineage>
</organism>
<evidence type="ECO:0000313" key="3">
    <source>
        <dbReference type="Proteomes" id="UP000001542"/>
    </source>
</evidence>
<dbReference type="AlphaFoldDB" id="A2D771"/>
<dbReference type="VEuPathDB" id="TrichDB:TVAG_119240"/>
<dbReference type="RefSeq" id="XP_001276836.1">
    <property type="nucleotide sequence ID" value="XM_001276835.1"/>
</dbReference>
<evidence type="ECO:0000256" key="1">
    <source>
        <dbReference type="SAM" id="Phobius"/>
    </source>
</evidence>
<gene>
    <name evidence="2" type="ORF">TVAG_119240</name>
</gene>
<protein>
    <submittedName>
        <fullName evidence="2">Uncharacterized protein</fullName>
    </submittedName>
</protein>
<dbReference type="KEGG" id="tva:4720826"/>
<dbReference type="EMBL" id="DS113177">
    <property type="protein sequence ID" value="EAY23588.1"/>
    <property type="molecule type" value="Genomic_DNA"/>
</dbReference>